<dbReference type="RefSeq" id="WP_091370094.1">
    <property type="nucleotide sequence ID" value="NZ_LT629740.1"/>
</dbReference>
<feature type="chain" id="PRO_5009259406" description="Outer membrane protein beta-barrel domain-containing protein" evidence="1">
    <location>
        <begin position="21"/>
        <end position="205"/>
    </location>
</feature>
<name>A0A1H1RWP0_MUCMA</name>
<dbReference type="EMBL" id="LT629740">
    <property type="protein sequence ID" value="SDS39986.1"/>
    <property type="molecule type" value="Genomic_DNA"/>
</dbReference>
<feature type="signal peptide" evidence="1">
    <location>
        <begin position="1"/>
        <end position="20"/>
    </location>
</feature>
<evidence type="ECO:0000313" key="2">
    <source>
        <dbReference type="EMBL" id="SDS39986.1"/>
    </source>
</evidence>
<evidence type="ECO:0008006" key="4">
    <source>
        <dbReference type="Google" id="ProtNLM"/>
    </source>
</evidence>
<keyword evidence="3" id="KW-1185">Reference proteome</keyword>
<proteinExistence type="predicted"/>
<dbReference type="OrthoDB" id="794473at2"/>
<accession>A0A1H1RWP0</accession>
<dbReference type="Proteomes" id="UP000199679">
    <property type="component" value="Chromosome I"/>
</dbReference>
<dbReference type="STRING" id="652787.SAMN05216490_1085"/>
<dbReference type="SUPFAM" id="SSF56925">
    <property type="entry name" value="OMPA-like"/>
    <property type="match status" value="1"/>
</dbReference>
<dbReference type="InterPro" id="IPR011250">
    <property type="entry name" value="OMP/PagP_B-barrel"/>
</dbReference>
<sequence length="205" mass="22967">MKRKLIITIFLFICSSALYAQTEQAESVTSKFYFPALIGVGIPLDNDHTILKHGSILNTAIEFRPVYINAFFFRFNYDALNNSYVSPMINLPTNVVKGKLSATFFLAGAGYRWQFKKIGIYTIMQPGLGMRNFNKAIVTNDGVAIENVTNDSFSVKTSIGFEYYIVKHFALITEPSFYKLFSGRGFNNSHSQVSAISVGITTTLF</sequence>
<organism evidence="2 3">
    <name type="scientific">Mucilaginibacter mallensis</name>
    <dbReference type="NCBI Taxonomy" id="652787"/>
    <lineage>
        <taxon>Bacteria</taxon>
        <taxon>Pseudomonadati</taxon>
        <taxon>Bacteroidota</taxon>
        <taxon>Sphingobacteriia</taxon>
        <taxon>Sphingobacteriales</taxon>
        <taxon>Sphingobacteriaceae</taxon>
        <taxon>Mucilaginibacter</taxon>
    </lineage>
</organism>
<gene>
    <name evidence="2" type="ORF">SAMN05216490_1085</name>
</gene>
<reference evidence="2 3" key="1">
    <citation type="submission" date="2016-10" db="EMBL/GenBank/DDBJ databases">
        <authorList>
            <person name="de Groot N.N."/>
        </authorList>
    </citation>
    <scope>NUCLEOTIDE SEQUENCE [LARGE SCALE GENOMIC DNA]</scope>
    <source>
        <strain evidence="2 3">MP1X4</strain>
    </source>
</reference>
<evidence type="ECO:0000313" key="3">
    <source>
        <dbReference type="Proteomes" id="UP000199679"/>
    </source>
</evidence>
<keyword evidence="1" id="KW-0732">Signal</keyword>
<dbReference type="AlphaFoldDB" id="A0A1H1RWP0"/>
<protein>
    <recommendedName>
        <fullName evidence="4">Outer membrane protein beta-barrel domain-containing protein</fullName>
    </recommendedName>
</protein>
<evidence type="ECO:0000256" key="1">
    <source>
        <dbReference type="SAM" id="SignalP"/>
    </source>
</evidence>